<dbReference type="AlphaFoldDB" id="G6EZX2"/>
<gene>
    <name evidence="2" type="ORF">CIN_01270</name>
</gene>
<evidence type="ECO:0000259" key="1">
    <source>
        <dbReference type="Pfam" id="PF13643"/>
    </source>
</evidence>
<dbReference type="eggNOG" id="ENOG5032RNM">
    <property type="taxonomic scope" value="Bacteria"/>
</dbReference>
<feature type="domain" description="DUF4145" evidence="1">
    <location>
        <begin position="139"/>
        <end position="229"/>
    </location>
</feature>
<reference evidence="2 3" key="1">
    <citation type="submission" date="2011-10" db="EMBL/GenBank/DDBJ databases">
        <title>Genome Sequence of Commensalibacter intestini A911, isolated from Drosophila gut.</title>
        <authorList>
            <person name="Lee W.-J."/>
            <person name="Kim E.-K."/>
        </authorList>
    </citation>
    <scope>NUCLEOTIDE SEQUENCE [LARGE SCALE GENOMIC DNA]</scope>
    <source>
        <strain evidence="2 3">A911</strain>
    </source>
</reference>
<dbReference type="EMBL" id="AGFR01000003">
    <property type="protein sequence ID" value="EHD14195.1"/>
    <property type="molecule type" value="Genomic_DNA"/>
</dbReference>
<sequence length="256" mass="29321">MGLLIKGSILLSYKFSSDIKGSLLVCPTCKQNLLQIDNDSFKHDLNKQGRQLERVATLLDGDESLTFSCLLRCTNSLCLEVVACGGYGAFNDEYYEDQFGNYHMVGYKDYYYPKYFHPHLCLFNIPELCPNSVKQAIEESFATFFSSITATTNSIRISIEALLREHEISSTNERGKFIPLHRRIENISETSELYSFKDQLLTLKDMGNDGSHNESEVSKEDIVDAYEVLSDILEKRYAQKQDISNILKRLNNKFKK</sequence>
<dbReference type="InterPro" id="IPR025285">
    <property type="entry name" value="DUF4145"/>
</dbReference>
<accession>G6EZX2</accession>
<dbReference type="OrthoDB" id="4558460at2"/>
<dbReference type="Proteomes" id="UP000005939">
    <property type="component" value="Unassembled WGS sequence"/>
</dbReference>
<name>G6EZX2_9PROT</name>
<evidence type="ECO:0000313" key="3">
    <source>
        <dbReference type="Proteomes" id="UP000005939"/>
    </source>
</evidence>
<proteinExistence type="predicted"/>
<comment type="caution">
    <text evidence="2">The sequence shown here is derived from an EMBL/GenBank/DDBJ whole genome shotgun (WGS) entry which is preliminary data.</text>
</comment>
<dbReference type="Pfam" id="PF13643">
    <property type="entry name" value="DUF4145"/>
    <property type="match status" value="1"/>
</dbReference>
<dbReference type="RefSeq" id="WP_008853118.1">
    <property type="nucleotide sequence ID" value="NZ_AGFR01000003.1"/>
</dbReference>
<organism evidence="2 3">
    <name type="scientific">Commensalibacter intestini A911</name>
    <dbReference type="NCBI Taxonomy" id="1088868"/>
    <lineage>
        <taxon>Bacteria</taxon>
        <taxon>Pseudomonadati</taxon>
        <taxon>Pseudomonadota</taxon>
        <taxon>Alphaproteobacteria</taxon>
        <taxon>Acetobacterales</taxon>
        <taxon>Acetobacteraceae</taxon>
    </lineage>
</organism>
<protein>
    <recommendedName>
        <fullName evidence="1">DUF4145 domain-containing protein</fullName>
    </recommendedName>
</protein>
<evidence type="ECO:0000313" key="2">
    <source>
        <dbReference type="EMBL" id="EHD14195.1"/>
    </source>
</evidence>